<reference evidence="1 2" key="1">
    <citation type="journal article" date="2019" name="Nat. Med.">
        <title>A library of human gut bacterial isolates paired with longitudinal multiomics data enables mechanistic microbiome research.</title>
        <authorList>
            <person name="Poyet M."/>
            <person name="Groussin M."/>
            <person name="Gibbons S.M."/>
            <person name="Avila-Pacheco J."/>
            <person name="Jiang X."/>
            <person name="Kearney S.M."/>
            <person name="Perrotta A.R."/>
            <person name="Berdy B."/>
            <person name="Zhao S."/>
            <person name="Lieberman T.D."/>
            <person name="Swanson P.K."/>
            <person name="Smith M."/>
            <person name="Roesemann S."/>
            <person name="Alexander J.E."/>
            <person name="Rich S.A."/>
            <person name="Livny J."/>
            <person name="Vlamakis H."/>
            <person name="Clish C."/>
            <person name="Bullock K."/>
            <person name="Deik A."/>
            <person name="Scott J."/>
            <person name="Pierce K.A."/>
            <person name="Xavier R.J."/>
            <person name="Alm E.J."/>
        </authorList>
    </citation>
    <scope>NUCLEOTIDE SEQUENCE [LARGE SCALE GENOMIC DNA]</scope>
    <source>
        <strain evidence="1 2">BIOML-A7</strain>
    </source>
</reference>
<dbReference type="Proteomes" id="UP000446719">
    <property type="component" value="Unassembled WGS sequence"/>
</dbReference>
<comment type="caution">
    <text evidence="1">The sequence shown here is derived from an EMBL/GenBank/DDBJ whole genome shotgun (WGS) entry which is preliminary data.</text>
</comment>
<dbReference type="RefSeq" id="WP_161158740.1">
    <property type="nucleotide sequence ID" value="NZ_WWSB01000001.1"/>
</dbReference>
<organism evidence="1 2">
    <name type="scientific">Dorea longicatena</name>
    <dbReference type="NCBI Taxonomy" id="88431"/>
    <lineage>
        <taxon>Bacteria</taxon>
        <taxon>Bacillati</taxon>
        <taxon>Bacillota</taxon>
        <taxon>Clostridia</taxon>
        <taxon>Lachnospirales</taxon>
        <taxon>Lachnospiraceae</taxon>
        <taxon>Dorea</taxon>
    </lineage>
</organism>
<dbReference type="EMBL" id="WWSB01000001">
    <property type="protein sequence ID" value="MZK16714.1"/>
    <property type="molecule type" value="Genomic_DNA"/>
</dbReference>
<dbReference type="AlphaFoldDB" id="A0A845KHN9"/>
<accession>A0A845KHN9</accession>
<name>A0A845KHN9_9FIRM</name>
<evidence type="ECO:0000313" key="1">
    <source>
        <dbReference type="EMBL" id="MZK16714.1"/>
    </source>
</evidence>
<evidence type="ECO:0000313" key="2">
    <source>
        <dbReference type="Proteomes" id="UP000446719"/>
    </source>
</evidence>
<gene>
    <name evidence="1" type="ORF">GT565_00970</name>
</gene>
<sequence length="148" mass="17134">MAYQAKRSKKYVEDFELVDAEGNIKHTLHISLDADDMTVKINRKYVALTRALSETTEAKRKVETAEDLQGVFETLGNAMVDLLQAVFGEENAKILLDFYEDSYIEMSREVLPFISNVVIPRMIEIRKDNQKALLGKYNRKQKISFLRR</sequence>
<protein>
    <submittedName>
        <fullName evidence="1">Uncharacterized protein</fullName>
    </submittedName>
</protein>
<proteinExistence type="predicted"/>